<feature type="compositionally biased region" description="Low complexity" evidence="1">
    <location>
        <begin position="10"/>
        <end position="23"/>
    </location>
</feature>
<dbReference type="EMBL" id="CAACVS010000065">
    <property type="protein sequence ID" value="VEU35669.1"/>
    <property type="molecule type" value="Genomic_DNA"/>
</dbReference>
<evidence type="ECO:0000256" key="1">
    <source>
        <dbReference type="SAM" id="MobiDB-lite"/>
    </source>
</evidence>
<proteinExistence type="predicted"/>
<gene>
    <name evidence="3" type="ORF">PSNMU_V1.4_AUG-EV-PASAV3_0024140</name>
</gene>
<feature type="compositionally biased region" description="Low complexity" evidence="1">
    <location>
        <begin position="166"/>
        <end position="184"/>
    </location>
</feature>
<feature type="region of interest" description="Disordered" evidence="1">
    <location>
        <begin position="1"/>
        <end position="28"/>
    </location>
</feature>
<keyword evidence="4" id="KW-1185">Reference proteome</keyword>
<keyword evidence="2" id="KW-1133">Transmembrane helix</keyword>
<accession>A0A448Z135</accession>
<feature type="transmembrane region" description="Helical" evidence="2">
    <location>
        <begin position="265"/>
        <end position="288"/>
    </location>
</feature>
<evidence type="ECO:0000313" key="3">
    <source>
        <dbReference type="EMBL" id="VEU35669.1"/>
    </source>
</evidence>
<evidence type="ECO:0000313" key="4">
    <source>
        <dbReference type="Proteomes" id="UP000291116"/>
    </source>
</evidence>
<dbReference type="Proteomes" id="UP000291116">
    <property type="component" value="Unassembled WGS sequence"/>
</dbReference>
<evidence type="ECO:0000256" key="2">
    <source>
        <dbReference type="SAM" id="Phobius"/>
    </source>
</evidence>
<name>A0A448Z135_9STRA</name>
<protein>
    <submittedName>
        <fullName evidence="3">Uncharacterized protein</fullName>
    </submittedName>
</protein>
<feature type="region of interest" description="Disordered" evidence="1">
    <location>
        <begin position="483"/>
        <end position="503"/>
    </location>
</feature>
<dbReference type="AlphaFoldDB" id="A0A448Z135"/>
<keyword evidence="2" id="KW-0812">Transmembrane</keyword>
<sequence>MAPLSTTRNQQPQPGAPASPASSETSLEEHGCLEANVLSVYDLPYPDVIPKAVTLSVRGMFVSSGPPLARQKDRNSFRFAPVMPDKTKTQGGSNSIGASKAKTSAASAAPIKLVAPLRELYQETLKIRVVYEDPEKCLETELDLRQLHIHEQKWLILNLAPTPRPGTTHGSSNNGSNGNANTSESAIVKSTATIPSVAEEDMSPPPTIRIKFKLSGPYRPEIAALVNLARTWFGVVDAIEGKISRSSSAMGNSLPNIGINFNKNLLLVPAAPFLAVVVAAVPLLAGVAALALPFLLPIVLVCAGLLATVALSGGLLYSSTSTGRSKLGSLLTPLVETLVVSRPGQALVYDTGPRPTPVSVCRQIMPDTMWAKLWISLLIDAIGSSSYLLPLAGEGLDLAWAPAQTVLIMAMYESTSPNLKYLSFIEEALPFTDIVPSACIGWACEFLPKLWKDHAERTNTHVDPEVTRAVTQLVTTAANVVRTRNSRSSNPTAVPPATATSVY</sequence>
<feature type="transmembrane region" description="Helical" evidence="2">
    <location>
        <begin position="294"/>
        <end position="317"/>
    </location>
</feature>
<feature type="region of interest" description="Disordered" evidence="1">
    <location>
        <begin position="161"/>
        <end position="184"/>
    </location>
</feature>
<organism evidence="3 4">
    <name type="scientific">Pseudo-nitzschia multistriata</name>
    <dbReference type="NCBI Taxonomy" id="183589"/>
    <lineage>
        <taxon>Eukaryota</taxon>
        <taxon>Sar</taxon>
        <taxon>Stramenopiles</taxon>
        <taxon>Ochrophyta</taxon>
        <taxon>Bacillariophyta</taxon>
        <taxon>Bacillariophyceae</taxon>
        <taxon>Bacillariophycidae</taxon>
        <taxon>Bacillariales</taxon>
        <taxon>Bacillariaceae</taxon>
        <taxon>Pseudo-nitzschia</taxon>
    </lineage>
</organism>
<keyword evidence="2" id="KW-0472">Membrane</keyword>
<reference evidence="3 4" key="1">
    <citation type="submission" date="2019-01" db="EMBL/GenBank/DDBJ databases">
        <authorList>
            <person name="Ferrante I. M."/>
        </authorList>
    </citation>
    <scope>NUCLEOTIDE SEQUENCE [LARGE SCALE GENOMIC DNA]</scope>
    <source>
        <strain evidence="3 4">B856</strain>
    </source>
</reference>
<dbReference type="OrthoDB" id="192262at2759"/>